<evidence type="ECO:0000256" key="4">
    <source>
        <dbReference type="ARBA" id="ARBA00022833"/>
    </source>
</evidence>
<comment type="caution">
    <text evidence="9">The sequence shown here is derived from an EMBL/GenBank/DDBJ whole genome shotgun (WGS) entry which is preliminary data.</text>
</comment>
<evidence type="ECO:0000313" key="10">
    <source>
        <dbReference type="Proteomes" id="UP000188533"/>
    </source>
</evidence>
<evidence type="ECO:0000256" key="2">
    <source>
        <dbReference type="ARBA" id="ARBA00008873"/>
    </source>
</evidence>
<organism evidence="9 10">
    <name type="scientific">Lentinula edodes</name>
    <name type="common">Shiitake mushroom</name>
    <name type="synonym">Lentinus edodes</name>
    <dbReference type="NCBI Taxonomy" id="5353"/>
    <lineage>
        <taxon>Eukaryota</taxon>
        <taxon>Fungi</taxon>
        <taxon>Dikarya</taxon>
        <taxon>Basidiomycota</taxon>
        <taxon>Agaricomycotina</taxon>
        <taxon>Agaricomycetes</taxon>
        <taxon>Agaricomycetidae</taxon>
        <taxon>Agaricales</taxon>
        <taxon>Marasmiineae</taxon>
        <taxon>Omphalotaceae</taxon>
        <taxon>Lentinula</taxon>
    </lineage>
</organism>
<evidence type="ECO:0000256" key="7">
    <source>
        <dbReference type="SAM" id="Phobius"/>
    </source>
</evidence>
<comment type="similarity">
    <text evidence="2">Belongs to the cation diffusion facilitator (CDF) transporter (TC 2.A.4) family. SLC30A subfamily.</text>
</comment>
<evidence type="ECO:0000256" key="1">
    <source>
        <dbReference type="ARBA" id="ARBA00004141"/>
    </source>
</evidence>
<dbReference type="Pfam" id="PF01545">
    <property type="entry name" value="Cation_efflux"/>
    <property type="match status" value="1"/>
</dbReference>
<reference evidence="9 10" key="1">
    <citation type="submission" date="2016-08" db="EMBL/GenBank/DDBJ databases">
        <authorList>
            <consortium name="Lentinula edodes genome sequencing consortium"/>
            <person name="Sakamoto Y."/>
            <person name="Nakade K."/>
            <person name="Sato S."/>
            <person name="Yoshida Y."/>
            <person name="Miyazaki K."/>
            <person name="Natsume S."/>
            <person name="Konno N."/>
        </authorList>
    </citation>
    <scope>NUCLEOTIDE SEQUENCE [LARGE SCALE GENOMIC DNA]</scope>
    <source>
        <strain evidence="9 10">NBRC 111202</strain>
    </source>
</reference>
<sequence length="73" mass="7906">MLAVLIHLCGDAINNIGAVSAAILILKLTSPNRFYADPAASMLISFIIFGTAIPLTIQSHRRSQWNPERGVDT</sequence>
<dbReference type="InterPro" id="IPR058533">
    <property type="entry name" value="Cation_efflux_TM"/>
</dbReference>
<gene>
    <name evidence="9" type="ORF">LENED_012882</name>
</gene>
<protein>
    <submittedName>
        <fullName evidence="9">CDF zinc transporter</fullName>
    </submittedName>
</protein>
<keyword evidence="10" id="KW-1185">Reference proteome</keyword>
<name>A0A1Q3ETP0_LENED</name>
<dbReference type="PANTHER" id="PTHR45820">
    <property type="entry name" value="FI23527P1"/>
    <property type="match status" value="1"/>
</dbReference>
<dbReference type="Proteomes" id="UP000188533">
    <property type="component" value="Unassembled WGS sequence"/>
</dbReference>
<dbReference type="GO" id="GO:0016020">
    <property type="term" value="C:membrane"/>
    <property type="evidence" value="ECO:0007669"/>
    <property type="project" value="UniProtKB-SubCell"/>
</dbReference>
<reference evidence="9 10" key="2">
    <citation type="submission" date="2017-02" db="EMBL/GenBank/DDBJ databases">
        <title>A genome survey and senescence transcriptome analysis in Lentinula edodes.</title>
        <authorList>
            <person name="Sakamoto Y."/>
            <person name="Nakade K."/>
            <person name="Sato S."/>
            <person name="Yoshida Y."/>
            <person name="Miyazaki K."/>
            <person name="Natsume S."/>
            <person name="Konno N."/>
        </authorList>
    </citation>
    <scope>NUCLEOTIDE SEQUENCE [LARGE SCALE GENOMIC DNA]</scope>
    <source>
        <strain evidence="9 10">NBRC 111202</strain>
    </source>
</reference>
<evidence type="ECO:0000256" key="6">
    <source>
        <dbReference type="ARBA" id="ARBA00023136"/>
    </source>
</evidence>
<evidence type="ECO:0000313" key="9">
    <source>
        <dbReference type="EMBL" id="GAW10596.1"/>
    </source>
</evidence>
<proteinExistence type="inferred from homology"/>
<comment type="subcellular location">
    <subcellularLocation>
        <location evidence="1">Membrane</location>
        <topology evidence="1">Multi-pass membrane protein</topology>
    </subcellularLocation>
</comment>
<dbReference type="EMBL" id="BDGU01001915">
    <property type="protein sequence ID" value="GAW10596.1"/>
    <property type="molecule type" value="Genomic_DNA"/>
</dbReference>
<keyword evidence="6 7" id="KW-0472">Membrane</keyword>
<evidence type="ECO:0000256" key="5">
    <source>
        <dbReference type="ARBA" id="ARBA00022989"/>
    </source>
</evidence>
<dbReference type="PANTHER" id="PTHR45820:SF5">
    <property type="entry name" value="DIFFUSION FACILITATOR FAMILY METAL ION TRANSPORTER, PUTATIVE-RELATED"/>
    <property type="match status" value="1"/>
</dbReference>
<keyword evidence="5 7" id="KW-1133">Transmembrane helix</keyword>
<evidence type="ECO:0000256" key="3">
    <source>
        <dbReference type="ARBA" id="ARBA00022692"/>
    </source>
</evidence>
<dbReference type="SUPFAM" id="SSF161111">
    <property type="entry name" value="Cation efflux protein transmembrane domain-like"/>
    <property type="match status" value="1"/>
</dbReference>
<feature type="transmembrane region" description="Helical" evidence="7">
    <location>
        <begin position="40"/>
        <end position="57"/>
    </location>
</feature>
<dbReference type="Gene3D" id="1.20.1510.10">
    <property type="entry name" value="Cation efflux protein transmembrane domain"/>
    <property type="match status" value="1"/>
</dbReference>
<dbReference type="GO" id="GO:0006882">
    <property type="term" value="P:intracellular zinc ion homeostasis"/>
    <property type="evidence" value="ECO:0007669"/>
    <property type="project" value="TreeGrafter"/>
</dbReference>
<feature type="domain" description="Cation efflux protein transmembrane" evidence="8">
    <location>
        <begin position="1"/>
        <end position="59"/>
    </location>
</feature>
<keyword evidence="4" id="KW-0862">Zinc</keyword>
<evidence type="ECO:0000259" key="8">
    <source>
        <dbReference type="Pfam" id="PF01545"/>
    </source>
</evidence>
<dbReference type="GO" id="GO:0005385">
    <property type="term" value="F:zinc ion transmembrane transporter activity"/>
    <property type="evidence" value="ECO:0007669"/>
    <property type="project" value="TreeGrafter"/>
</dbReference>
<dbReference type="InterPro" id="IPR027469">
    <property type="entry name" value="Cation_efflux_TMD_sf"/>
</dbReference>
<accession>A0A1Q3ETP0</accession>
<keyword evidence="3 7" id="KW-0812">Transmembrane</keyword>
<dbReference type="AlphaFoldDB" id="A0A1Q3ETP0"/>
<dbReference type="STRING" id="5353.A0A1Q3ETP0"/>